<accession>A0AAE1R4U2</accession>
<evidence type="ECO:0000256" key="1">
    <source>
        <dbReference type="SAM" id="MobiDB-lite"/>
    </source>
</evidence>
<comment type="caution">
    <text evidence="2">The sequence shown here is derived from an EMBL/GenBank/DDBJ whole genome shotgun (WGS) entry which is preliminary data.</text>
</comment>
<dbReference type="AlphaFoldDB" id="A0AAE1R4U2"/>
<keyword evidence="3" id="KW-1185">Reference proteome</keyword>
<feature type="region of interest" description="Disordered" evidence="1">
    <location>
        <begin position="139"/>
        <end position="169"/>
    </location>
</feature>
<reference evidence="2" key="1">
    <citation type="submission" date="2023-12" db="EMBL/GenBank/DDBJ databases">
        <title>Genome assembly of Anisodus tanguticus.</title>
        <authorList>
            <person name="Wang Y.-J."/>
        </authorList>
    </citation>
    <scope>NUCLEOTIDE SEQUENCE</scope>
    <source>
        <strain evidence="2">KB-2021</strain>
        <tissue evidence="2">Leaf</tissue>
    </source>
</reference>
<dbReference type="Proteomes" id="UP001291623">
    <property type="component" value="Unassembled WGS sequence"/>
</dbReference>
<dbReference type="EMBL" id="JAVYJV010000019">
    <property type="protein sequence ID" value="KAK4344901.1"/>
    <property type="molecule type" value="Genomic_DNA"/>
</dbReference>
<sequence length="363" mass="42204">MCDRLNQEEYQLIPGRMPRGHQMSSGITPHQLTGRKRRLVNADVIPKTTVNFVIVPLTNETNIYTVKLDKGEDINDPFELNLKYKDVLRKWICETRQRPNGHYDTKKRTQCRSRAEVRRFIFEGFEKLKVEVDPETNTVKETKIGAPKQHSKKRKTNSSSPPKLDKPFSSNVSMNVLHVEPFLRKGNSSSFANLDLHKIVPQHKENEEVKNEELVTECSYNEENMEQVVIPQSLEIWSSTEISASFDLHEVVQEKEEEGRKAIHVEKKLPCEDNYAEEEIILKMTRRESALQIFILQEVVSQDSAKEGNKTMIEDAHEKKELLSYEDIFPEHREVEDEVNVSLDNIDDFDLFREGNFSMITNE</sequence>
<protein>
    <submittedName>
        <fullName evidence="2">Uncharacterized protein</fullName>
    </submittedName>
</protein>
<name>A0AAE1R4U2_9SOLA</name>
<gene>
    <name evidence="2" type="ORF">RND71_035077</name>
</gene>
<proteinExistence type="predicted"/>
<organism evidence="2 3">
    <name type="scientific">Anisodus tanguticus</name>
    <dbReference type="NCBI Taxonomy" id="243964"/>
    <lineage>
        <taxon>Eukaryota</taxon>
        <taxon>Viridiplantae</taxon>
        <taxon>Streptophyta</taxon>
        <taxon>Embryophyta</taxon>
        <taxon>Tracheophyta</taxon>
        <taxon>Spermatophyta</taxon>
        <taxon>Magnoliopsida</taxon>
        <taxon>eudicotyledons</taxon>
        <taxon>Gunneridae</taxon>
        <taxon>Pentapetalae</taxon>
        <taxon>asterids</taxon>
        <taxon>lamiids</taxon>
        <taxon>Solanales</taxon>
        <taxon>Solanaceae</taxon>
        <taxon>Solanoideae</taxon>
        <taxon>Hyoscyameae</taxon>
        <taxon>Anisodus</taxon>
    </lineage>
</organism>
<feature type="region of interest" description="Disordered" evidence="1">
    <location>
        <begin position="13"/>
        <end position="32"/>
    </location>
</feature>
<evidence type="ECO:0000313" key="3">
    <source>
        <dbReference type="Proteomes" id="UP001291623"/>
    </source>
</evidence>
<evidence type="ECO:0000313" key="2">
    <source>
        <dbReference type="EMBL" id="KAK4344901.1"/>
    </source>
</evidence>
<feature type="compositionally biased region" description="Polar residues" evidence="1">
    <location>
        <begin position="22"/>
        <end position="31"/>
    </location>
</feature>